<evidence type="ECO:0000313" key="12">
    <source>
        <dbReference type="Proteomes" id="UP001642540"/>
    </source>
</evidence>
<feature type="compositionally biased region" description="Low complexity" evidence="8">
    <location>
        <begin position="52"/>
        <end position="61"/>
    </location>
</feature>
<dbReference type="SMART" id="SM00317">
    <property type="entry name" value="SET"/>
    <property type="match status" value="1"/>
</dbReference>
<dbReference type="PANTHER" id="PTHR45747:SF4">
    <property type="entry name" value="HISTONE-LYSINE N-METHYLTRANSFERASE E(Z)"/>
    <property type="match status" value="1"/>
</dbReference>
<evidence type="ECO:0000256" key="2">
    <source>
        <dbReference type="ARBA" id="ARBA00022603"/>
    </source>
</evidence>
<dbReference type="SMART" id="SM00717">
    <property type="entry name" value="SANT"/>
    <property type="match status" value="2"/>
</dbReference>
<feature type="region of interest" description="Disordered" evidence="8">
    <location>
        <begin position="45"/>
        <end position="114"/>
    </location>
</feature>
<dbReference type="EC" id="2.1.1.356" evidence="1"/>
<feature type="region of interest" description="Disordered" evidence="8">
    <location>
        <begin position="321"/>
        <end position="352"/>
    </location>
</feature>
<comment type="caution">
    <text evidence="11">The sequence shown here is derived from an EMBL/GenBank/DDBJ whole genome shotgun (WGS) entry which is preliminary data.</text>
</comment>
<dbReference type="PANTHER" id="PTHR45747">
    <property type="entry name" value="HISTONE-LYSINE N-METHYLTRANSFERASE E(Z)"/>
    <property type="match status" value="1"/>
</dbReference>
<evidence type="ECO:0000259" key="10">
    <source>
        <dbReference type="PROSITE" id="PS51633"/>
    </source>
</evidence>
<dbReference type="InterPro" id="IPR045318">
    <property type="entry name" value="EZH1/2-like"/>
</dbReference>
<evidence type="ECO:0000256" key="5">
    <source>
        <dbReference type="ARBA" id="ARBA00023015"/>
    </source>
</evidence>
<evidence type="ECO:0000313" key="11">
    <source>
        <dbReference type="EMBL" id="CAL8118637.1"/>
    </source>
</evidence>
<comment type="catalytic activity">
    <reaction evidence="7">
        <text>L-lysyl(27)-[histone H3] + 3 S-adenosyl-L-methionine = N(6),N(6),N(6)-trimethyl-L-lysyl(27)-[histone H3] + 3 S-adenosyl-L-homocysteine + 3 H(+)</text>
        <dbReference type="Rhea" id="RHEA:60292"/>
        <dbReference type="Rhea" id="RHEA-COMP:15535"/>
        <dbReference type="Rhea" id="RHEA-COMP:15548"/>
        <dbReference type="ChEBI" id="CHEBI:15378"/>
        <dbReference type="ChEBI" id="CHEBI:29969"/>
        <dbReference type="ChEBI" id="CHEBI:57856"/>
        <dbReference type="ChEBI" id="CHEBI:59789"/>
        <dbReference type="ChEBI" id="CHEBI:61961"/>
        <dbReference type="EC" id="2.1.1.356"/>
    </reaction>
</comment>
<feature type="compositionally biased region" description="Polar residues" evidence="8">
    <location>
        <begin position="1"/>
        <end position="10"/>
    </location>
</feature>
<feature type="region of interest" description="Disordered" evidence="8">
    <location>
        <begin position="1"/>
        <end position="23"/>
    </location>
</feature>
<dbReference type="SUPFAM" id="SSF82199">
    <property type="entry name" value="SET domain"/>
    <property type="match status" value="1"/>
</dbReference>
<feature type="domain" description="SET" evidence="9">
    <location>
        <begin position="786"/>
        <end position="901"/>
    </location>
</feature>
<organism evidence="11 12">
    <name type="scientific">Orchesella dallaii</name>
    <dbReference type="NCBI Taxonomy" id="48710"/>
    <lineage>
        <taxon>Eukaryota</taxon>
        <taxon>Metazoa</taxon>
        <taxon>Ecdysozoa</taxon>
        <taxon>Arthropoda</taxon>
        <taxon>Hexapoda</taxon>
        <taxon>Collembola</taxon>
        <taxon>Entomobryomorpha</taxon>
        <taxon>Entomobryoidea</taxon>
        <taxon>Orchesellidae</taxon>
        <taxon>Orchesellinae</taxon>
        <taxon>Orchesella</taxon>
    </lineage>
</organism>
<name>A0ABP1R343_9HEXA</name>
<sequence length="921" mass="104158">MAQSPSSSFKMSMRPRRTSEVGRLVIVKSPTASISLASKLFRQNRAKMAANSSSSSTSSSLPSPPPPQRPVRLRRLTTTTKSEPATVVNKTKSGSSAAKKRKSSKEQQPELTPTQLMIRKLYERINRAQKASQRENIKQVWRENRENLDVAMKQHHHSQSQRASSFSSIINADDIADATMEVASCKATTSEKTKVLIVPETADELSSLGLAQDGREYQVIPMTTLPHVSQIPPVLDWTAIPHNLHEDDGKFLTNIPFLGDEFIDKDAKFIDEMVTLYEGKVHEAKDSSSFKTMEDEVLFTLIQALMKIEADEGPNVFHGERVEQKEEEKQEDVESEVPKESEVKFDEDDSQQKTTFSDVAAKLFQPECETVLQSKPNETDEEPSTMETKPVVEEKSKEIETTTSVVTPEEMEVESENSDQSTSLGASAPICKIGSPSNLILTLISQTFEGLGTENEIRERYENVEKVRGTPQLPILPNGMEQHTSESYSIPNVEGPCAKYLPKESTMHAFQILFCRRCFIYDCKRHTGDDQVDVKYYKNRQTPSVPTSISSSSATTGFNFLCKNPDCWQMNDTIERSADEILREWTPGDRSLFLCFIDSFPSNYCFVAYLMRNKTCLQVKEYANLENVPKMESCPSISSRKPKHRKPRNAYNKKSCNSNNKRNVTRRWINNVKKTEKSKEEGGIKSGGKLPPRYMPCLHENGGECDSSCTCRINKTSCEKFCTCSLNCPYRFPGCRCTSTCDSKRCICFAAARECDPDLCLGCGANEDELEKISCHNVNIQRKLHKHLLMGRSDISGWGIYIKNDAQKGEFIAEYRGELISHDESERRGHVYDKIQHTFLFELNDHFVVDATRKGNKSRFVNSSKNPNCEVKRMLVNGDHRIGIYAKRYIEAGEELFYDYEDVLEKQQKAAEGANRASRKE</sequence>
<dbReference type="InterPro" id="IPR041355">
    <property type="entry name" value="Pre-SET_CXC"/>
</dbReference>
<keyword evidence="3" id="KW-0808">Transferase</keyword>
<dbReference type="InterPro" id="IPR026489">
    <property type="entry name" value="CXC_dom"/>
</dbReference>
<protein>
    <recommendedName>
        <fullName evidence="1">[histone H3]-lysine(27) N-trimethyltransferase</fullName>
        <ecNumber evidence="1">2.1.1.356</ecNumber>
    </recommendedName>
</protein>
<dbReference type="SMART" id="SM01114">
    <property type="entry name" value="CXC"/>
    <property type="match status" value="1"/>
</dbReference>
<dbReference type="InterPro" id="IPR001005">
    <property type="entry name" value="SANT/Myb"/>
</dbReference>
<dbReference type="Proteomes" id="UP001642540">
    <property type="component" value="Unassembled WGS sequence"/>
</dbReference>
<feature type="domain" description="CXC" evidence="10">
    <location>
        <begin position="672"/>
        <end position="779"/>
    </location>
</feature>
<gene>
    <name evidence="11" type="ORF">ODALV1_LOCUS18222</name>
</gene>
<keyword evidence="6" id="KW-0804">Transcription</keyword>
<dbReference type="InterPro" id="IPR001214">
    <property type="entry name" value="SET_dom"/>
</dbReference>
<feature type="region of interest" description="Disordered" evidence="8">
    <location>
        <begin position="372"/>
        <end position="425"/>
    </location>
</feature>
<dbReference type="CDD" id="cd10519">
    <property type="entry name" value="SET_EZH"/>
    <property type="match status" value="1"/>
</dbReference>
<dbReference type="PROSITE" id="PS50280">
    <property type="entry name" value="SET"/>
    <property type="match status" value="1"/>
</dbReference>
<evidence type="ECO:0000256" key="6">
    <source>
        <dbReference type="ARBA" id="ARBA00023163"/>
    </source>
</evidence>
<dbReference type="Pfam" id="PF00856">
    <property type="entry name" value="SET"/>
    <property type="match status" value="1"/>
</dbReference>
<keyword evidence="5" id="KW-0805">Transcription regulation</keyword>
<dbReference type="InterPro" id="IPR046341">
    <property type="entry name" value="SET_dom_sf"/>
</dbReference>
<evidence type="ECO:0000256" key="1">
    <source>
        <dbReference type="ARBA" id="ARBA00012186"/>
    </source>
</evidence>
<evidence type="ECO:0000256" key="7">
    <source>
        <dbReference type="ARBA" id="ARBA00048568"/>
    </source>
</evidence>
<feature type="compositionally biased region" description="Basic and acidic residues" evidence="8">
    <location>
        <begin position="390"/>
        <end position="400"/>
    </location>
</feature>
<feature type="region of interest" description="Disordered" evidence="8">
    <location>
        <begin position="633"/>
        <end position="655"/>
    </location>
</feature>
<proteinExistence type="predicted"/>
<keyword evidence="2" id="KW-0489">Methyltransferase</keyword>
<dbReference type="Gene3D" id="2.170.270.10">
    <property type="entry name" value="SET domain"/>
    <property type="match status" value="1"/>
</dbReference>
<dbReference type="PROSITE" id="PS51633">
    <property type="entry name" value="CXC"/>
    <property type="match status" value="1"/>
</dbReference>
<dbReference type="EMBL" id="CAXLJM020000057">
    <property type="protein sequence ID" value="CAL8118637.1"/>
    <property type="molecule type" value="Genomic_DNA"/>
</dbReference>
<dbReference type="Pfam" id="PF21358">
    <property type="entry name" value="Ezh2_MCSS"/>
    <property type="match status" value="1"/>
</dbReference>
<keyword evidence="12" id="KW-1185">Reference proteome</keyword>
<accession>A0ABP1R343</accession>
<reference evidence="11 12" key="1">
    <citation type="submission" date="2024-08" db="EMBL/GenBank/DDBJ databases">
        <authorList>
            <person name="Cucini C."/>
            <person name="Frati F."/>
        </authorList>
    </citation>
    <scope>NUCLEOTIDE SEQUENCE [LARGE SCALE GENOMIC DNA]</scope>
</reference>
<evidence type="ECO:0000256" key="3">
    <source>
        <dbReference type="ARBA" id="ARBA00022679"/>
    </source>
</evidence>
<dbReference type="Pfam" id="PF18264">
    <property type="entry name" value="preSET_CXC"/>
    <property type="match status" value="1"/>
</dbReference>
<evidence type="ECO:0000256" key="8">
    <source>
        <dbReference type="SAM" id="MobiDB-lite"/>
    </source>
</evidence>
<dbReference type="InterPro" id="IPR048358">
    <property type="entry name" value="EZH1/2_MCSS"/>
</dbReference>
<evidence type="ECO:0000259" key="9">
    <source>
        <dbReference type="PROSITE" id="PS50280"/>
    </source>
</evidence>
<keyword evidence="4" id="KW-0949">S-adenosyl-L-methionine</keyword>
<evidence type="ECO:0000256" key="4">
    <source>
        <dbReference type="ARBA" id="ARBA00022691"/>
    </source>
</evidence>
<dbReference type="InterPro" id="IPR033467">
    <property type="entry name" value="Tesmin/TSO1-like_CXC"/>
</dbReference>